<dbReference type="Proteomes" id="UP000325081">
    <property type="component" value="Unassembled WGS sequence"/>
</dbReference>
<feature type="compositionally biased region" description="Polar residues" evidence="1">
    <location>
        <begin position="9"/>
        <end position="24"/>
    </location>
</feature>
<keyword evidence="3" id="KW-1185">Reference proteome</keyword>
<dbReference type="EMBL" id="BKCP01005317">
    <property type="protein sequence ID" value="GER37267.1"/>
    <property type="molecule type" value="Genomic_DNA"/>
</dbReference>
<comment type="caution">
    <text evidence="2">The sequence shown here is derived from an EMBL/GenBank/DDBJ whole genome shotgun (WGS) entry which is preliminary data.</text>
</comment>
<proteinExistence type="predicted"/>
<gene>
    <name evidence="2" type="ORF">STAS_13668</name>
</gene>
<dbReference type="AlphaFoldDB" id="A0A5A7PYS1"/>
<accession>A0A5A7PYS1</accession>
<sequence length="128" mass="14521">MTYPHTKRATNISCKSPQNKNPNPKINGPRRSAGTGKCRNRMKSHRTDIATEGSSLVPPRHRRRLSTHPNCGPRAPLPSRNRMCVVMRLLGRRLVYLRLLQGESPLANDRCSWTGSFWSAEFLFALKP</sequence>
<evidence type="ECO:0000256" key="1">
    <source>
        <dbReference type="SAM" id="MobiDB-lite"/>
    </source>
</evidence>
<evidence type="ECO:0000313" key="2">
    <source>
        <dbReference type="EMBL" id="GER37267.1"/>
    </source>
</evidence>
<organism evidence="2 3">
    <name type="scientific">Striga asiatica</name>
    <name type="common">Asiatic witchweed</name>
    <name type="synonym">Buchnera asiatica</name>
    <dbReference type="NCBI Taxonomy" id="4170"/>
    <lineage>
        <taxon>Eukaryota</taxon>
        <taxon>Viridiplantae</taxon>
        <taxon>Streptophyta</taxon>
        <taxon>Embryophyta</taxon>
        <taxon>Tracheophyta</taxon>
        <taxon>Spermatophyta</taxon>
        <taxon>Magnoliopsida</taxon>
        <taxon>eudicotyledons</taxon>
        <taxon>Gunneridae</taxon>
        <taxon>Pentapetalae</taxon>
        <taxon>asterids</taxon>
        <taxon>lamiids</taxon>
        <taxon>Lamiales</taxon>
        <taxon>Orobanchaceae</taxon>
        <taxon>Buchnereae</taxon>
        <taxon>Striga</taxon>
    </lineage>
</organism>
<protein>
    <submittedName>
        <fullName evidence="2">Pleckstrin homology-like domain family A member3</fullName>
    </submittedName>
</protein>
<dbReference type="OrthoDB" id="7848332at2759"/>
<feature type="region of interest" description="Disordered" evidence="1">
    <location>
        <begin position="1"/>
        <end position="77"/>
    </location>
</feature>
<reference evidence="3" key="1">
    <citation type="journal article" date="2019" name="Curr. Biol.">
        <title>Genome Sequence of Striga asiatica Provides Insight into the Evolution of Plant Parasitism.</title>
        <authorList>
            <person name="Yoshida S."/>
            <person name="Kim S."/>
            <person name="Wafula E.K."/>
            <person name="Tanskanen J."/>
            <person name="Kim Y.M."/>
            <person name="Honaas L."/>
            <person name="Yang Z."/>
            <person name="Spallek T."/>
            <person name="Conn C.E."/>
            <person name="Ichihashi Y."/>
            <person name="Cheong K."/>
            <person name="Cui S."/>
            <person name="Der J.P."/>
            <person name="Gundlach H."/>
            <person name="Jiao Y."/>
            <person name="Hori C."/>
            <person name="Ishida J.K."/>
            <person name="Kasahara H."/>
            <person name="Kiba T."/>
            <person name="Kim M.S."/>
            <person name="Koo N."/>
            <person name="Laohavisit A."/>
            <person name="Lee Y.H."/>
            <person name="Lumba S."/>
            <person name="McCourt P."/>
            <person name="Mortimer J.C."/>
            <person name="Mutuku J.M."/>
            <person name="Nomura T."/>
            <person name="Sasaki-Sekimoto Y."/>
            <person name="Seto Y."/>
            <person name="Wang Y."/>
            <person name="Wakatake T."/>
            <person name="Sakakibara H."/>
            <person name="Demura T."/>
            <person name="Yamaguchi S."/>
            <person name="Yoneyama K."/>
            <person name="Manabe R.I."/>
            <person name="Nelson D.C."/>
            <person name="Schulman A.H."/>
            <person name="Timko M.P."/>
            <person name="dePamphilis C.W."/>
            <person name="Choi D."/>
            <person name="Shirasu K."/>
        </authorList>
    </citation>
    <scope>NUCLEOTIDE SEQUENCE [LARGE SCALE GENOMIC DNA]</scope>
    <source>
        <strain evidence="3">cv. UVA1</strain>
    </source>
</reference>
<evidence type="ECO:0000313" key="3">
    <source>
        <dbReference type="Proteomes" id="UP000325081"/>
    </source>
</evidence>
<name>A0A5A7PYS1_STRAF</name>